<evidence type="ECO:0000256" key="10">
    <source>
        <dbReference type="RuleBase" id="RU364005"/>
    </source>
</evidence>
<evidence type="ECO:0000313" key="12">
    <source>
        <dbReference type="Proteomes" id="UP001501525"/>
    </source>
</evidence>
<name>A0ABP9MN42_9HYPH</name>
<dbReference type="SUPFAM" id="SSF56935">
    <property type="entry name" value="Porins"/>
    <property type="match status" value="1"/>
</dbReference>
<evidence type="ECO:0000256" key="8">
    <source>
        <dbReference type="ARBA" id="ARBA00023136"/>
    </source>
</evidence>
<comment type="subcellular location">
    <subcellularLocation>
        <location evidence="10">Cell outer membrane</location>
        <topology evidence="10">Multi-pass membrane protein</topology>
    </subcellularLocation>
</comment>
<dbReference type="Pfam" id="PF02530">
    <property type="entry name" value="Porin_2"/>
    <property type="match status" value="1"/>
</dbReference>
<dbReference type="Proteomes" id="UP001501525">
    <property type="component" value="Unassembled WGS sequence"/>
</dbReference>
<keyword evidence="6 10" id="KW-0406">Ion transport</keyword>
<evidence type="ECO:0000256" key="6">
    <source>
        <dbReference type="ARBA" id="ARBA00023065"/>
    </source>
</evidence>
<evidence type="ECO:0000256" key="1">
    <source>
        <dbReference type="ARBA" id="ARBA00009521"/>
    </source>
</evidence>
<organism evidence="11 12">
    <name type="scientific">Bartonella acomydis</name>
    <dbReference type="NCBI Taxonomy" id="686234"/>
    <lineage>
        <taxon>Bacteria</taxon>
        <taxon>Pseudomonadati</taxon>
        <taxon>Pseudomonadota</taxon>
        <taxon>Alphaproteobacteria</taxon>
        <taxon>Hyphomicrobiales</taxon>
        <taxon>Bartonellaceae</taxon>
        <taxon>Bartonella</taxon>
    </lineage>
</organism>
<keyword evidence="12" id="KW-1185">Reference proteome</keyword>
<gene>
    <name evidence="11" type="ORF">GCM10023260_08050</name>
</gene>
<feature type="signal peptide" evidence="10">
    <location>
        <begin position="1"/>
        <end position="22"/>
    </location>
</feature>
<keyword evidence="3 10" id="KW-1134">Transmembrane beta strand</keyword>
<evidence type="ECO:0000256" key="3">
    <source>
        <dbReference type="ARBA" id="ARBA00022452"/>
    </source>
</evidence>
<keyword evidence="7 10" id="KW-0626">Porin</keyword>
<evidence type="ECO:0000313" key="11">
    <source>
        <dbReference type="EMBL" id="GAA5097836.1"/>
    </source>
</evidence>
<comment type="domain">
    <text evidence="10">Consists of 16-stranded beta-barrel sheets, with large surface-exposed loops, that form a transmembrane pore at the center of each barrel. The pore is partially ocluded by a peptide loop that folds into the pore lumen.</text>
</comment>
<keyword evidence="2 10" id="KW-0813">Transport</keyword>
<comment type="similarity">
    <text evidence="1 10">Belongs to the alphaproteobacteria porin family.</text>
</comment>
<dbReference type="EMBL" id="BAABIY010000014">
    <property type="protein sequence ID" value="GAA5097836.1"/>
    <property type="molecule type" value="Genomic_DNA"/>
</dbReference>
<evidence type="ECO:0000256" key="4">
    <source>
        <dbReference type="ARBA" id="ARBA00022692"/>
    </source>
</evidence>
<reference evidence="12" key="1">
    <citation type="journal article" date="2019" name="Int. J. Syst. Evol. Microbiol.">
        <title>The Global Catalogue of Microorganisms (GCM) 10K type strain sequencing project: providing services to taxonomists for standard genome sequencing and annotation.</title>
        <authorList>
            <consortium name="The Broad Institute Genomics Platform"/>
            <consortium name="The Broad Institute Genome Sequencing Center for Infectious Disease"/>
            <person name="Wu L."/>
            <person name="Ma J."/>
        </authorList>
    </citation>
    <scope>NUCLEOTIDE SEQUENCE [LARGE SCALE GENOMIC DNA]</scope>
    <source>
        <strain evidence="12">JCM 17706</strain>
    </source>
</reference>
<keyword evidence="4 10" id="KW-0812">Transmembrane</keyword>
<comment type="caution">
    <text evidence="11">The sequence shown here is derived from an EMBL/GenBank/DDBJ whole genome shotgun (WGS) entry which is preliminary data.</text>
</comment>
<keyword evidence="8 10" id="KW-0472">Membrane</keyword>
<evidence type="ECO:0000256" key="7">
    <source>
        <dbReference type="ARBA" id="ARBA00023114"/>
    </source>
</evidence>
<proteinExistence type="inferred from homology"/>
<feature type="chain" id="PRO_5044998781" description="Porin" evidence="10">
    <location>
        <begin position="23"/>
        <end position="400"/>
    </location>
</feature>
<protein>
    <recommendedName>
        <fullName evidence="10">Porin</fullName>
    </recommendedName>
</protein>
<sequence>MNIKSLFLSSTAAFLAVSGAHAASTVIAEPEPVEYVRVCDAYGKGYFYIPGTETCMRLSGNVRADFLGGDNIDATTNAELAQKNKTYSASSRLTLVFQAASETEMGTLRSYARIFSSWDNGANKNGATLAAAYIELGGFRVGLDDTIFNTWTGGYGNVLNDDTIAPAGTTRTNFISYTFSGDSGFSAIIGAEVGNASFKPNSPYYYINKDDKIAPVPDANLPPSKSIKNYTPNLVLGIKFMQKWGGFSAVAAYDSYYKKWAGKVRADFNVNDRFNLWVMAGYKNSVDYYSADENNALSRQNTTIYANWEGKWAAWAGATYKLTPKANLNAQVSYSAGKTFATSVNIAYTLVPGFVITPELTYVSWNDDRTFKSVDNTTTYTHALNKKNAFQGMIRLQRSF</sequence>
<keyword evidence="5 10" id="KW-0732">Signal</keyword>
<comment type="function">
    <text evidence="10">Forms passive diffusion pores that allow small molecular weight hydrophilic materials across the outer membrane.</text>
</comment>
<evidence type="ECO:0000256" key="5">
    <source>
        <dbReference type="ARBA" id="ARBA00022729"/>
    </source>
</evidence>
<dbReference type="RefSeq" id="WP_345096704.1">
    <property type="nucleotide sequence ID" value="NZ_BAABIY010000014.1"/>
</dbReference>
<keyword evidence="9 10" id="KW-0998">Cell outer membrane</keyword>
<evidence type="ECO:0000256" key="9">
    <source>
        <dbReference type="ARBA" id="ARBA00023237"/>
    </source>
</evidence>
<dbReference type="InterPro" id="IPR003684">
    <property type="entry name" value="Porin_alphabac"/>
</dbReference>
<accession>A0ABP9MN42</accession>
<evidence type="ECO:0000256" key="2">
    <source>
        <dbReference type="ARBA" id="ARBA00022448"/>
    </source>
</evidence>